<dbReference type="InterPro" id="IPR000238">
    <property type="entry name" value="RbfA"/>
</dbReference>
<keyword evidence="2" id="KW-0963">Cytoplasm</keyword>
<evidence type="ECO:0000256" key="2">
    <source>
        <dbReference type="HAMAP-Rule" id="MF_00003"/>
    </source>
</evidence>
<evidence type="ECO:0000313" key="3">
    <source>
        <dbReference type="EMBL" id="SFN02086.1"/>
    </source>
</evidence>
<dbReference type="EMBL" id="FOUU01000010">
    <property type="protein sequence ID" value="SFN02086.1"/>
    <property type="molecule type" value="Genomic_DNA"/>
</dbReference>
<dbReference type="GO" id="GO:0043024">
    <property type="term" value="F:ribosomal small subunit binding"/>
    <property type="evidence" value="ECO:0007669"/>
    <property type="project" value="TreeGrafter"/>
</dbReference>
<organism evidence="3 4">
    <name type="scientific">Thermodesulforhabdus norvegica</name>
    <dbReference type="NCBI Taxonomy" id="39841"/>
    <lineage>
        <taxon>Bacteria</taxon>
        <taxon>Pseudomonadati</taxon>
        <taxon>Thermodesulfobacteriota</taxon>
        <taxon>Syntrophobacteria</taxon>
        <taxon>Syntrophobacterales</taxon>
        <taxon>Thermodesulforhabdaceae</taxon>
        <taxon>Thermodesulforhabdus</taxon>
    </lineage>
</organism>
<dbReference type="Pfam" id="PF02033">
    <property type="entry name" value="RBFA"/>
    <property type="match status" value="1"/>
</dbReference>
<evidence type="ECO:0000256" key="1">
    <source>
        <dbReference type="ARBA" id="ARBA00022517"/>
    </source>
</evidence>
<keyword evidence="1 2" id="KW-0690">Ribosome biogenesis</keyword>
<dbReference type="RefSeq" id="WP_093396016.1">
    <property type="nucleotide sequence ID" value="NZ_FOUU01000010.1"/>
</dbReference>
<dbReference type="AlphaFoldDB" id="A0A1I4VM79"/>
<comment type="subunit">
    <text evidence="2">Monomer. Binds 30S ribosomal subunits, but not 50S ribosomal subunits or 70S ribosomes.</text>
</comment>
<dbReference type="InterPro" id="IPR023799">
    <property type="entry name" value="RbfA_dom_sf"/>
</dbReference>
<reference evidence="3 4" key="1">
    <citation type="submission" date="2016-10" db="EMBL/GenBank/DDBJ databases">
        <authorList>
            <person name="de Groot N.N."/>
        </authorList>
    </citation>
    <scope>NUCLEOTIDE SEQUENCE [LARGE SCALE GENOMIC DNA]</scope>
    <source>
        <strain evidence="3 4">DSM 9990</strain>
    </source>
</reference>
<dbReference type="PANTHER" id="PTHR33515:SF1">
    <property type="entry name" value="RIBOSOME-BINDING FACTOR A, CHLOROPLASTIC-RELATED"/>
    <property type="match status" value="1"/>
</dbReference>
<dbReference type="OrthoDB" id="307788at2"/>
<dbReference type="Proteomes" id="UP000199611">
    <property type="component" value="Unassembled WGS sequence"/>
</dbReference>
<dbReference type="SUPFAM" id="SSF89919">
    <property type="entry name" value="Ribosome-binding factor A, RbfA"/>
    <property type="match status" value="1"/>
</dbReference>
<dbReference type="NCBIfam" id="TIGR00082">
    <property type="entry name" value="rbfA"/>
    <property type="match status" value="1"/>
</dbReference>
<keyword evidence="4" id="KW-1185">Reference proteome</keyword>
<dbReference type="Gene3D" id="3.30.300.20">
    <property type="match status" value="1"/>
</dbReference>
<dbReference type="STRING" id="39841.SAMN05660836_02356"/>
<proteinExistence type="inferred from homology"/>
<comment type="subcellular location">
    <subcellularLocation>
        <location evidence="2">Cytoplasm</location>
    </subcellularLocation>
</comment>
<evidence type="ECO:0000313" key="4">
    <source>
        <dbReference type="Proteomes" id="UP000199611"/>
    </source>
</evidence>
<dbReference type="GO" id="GO:0030490">
    <property type="term" value="P:maturation of SSU-rRNA"/>
    <property type="evidence" value="ECO:0007669"/>
    <property type="project" value="UniProtKB-UniRule"/>
</dbReference>
<sequence>MGGQRTERVADLIQKEVAYIIQRKVRDPRLVGITITAVRMSRDLKRATVFYCDTLGRHERSDIDAAFAKARTFIRRELAERVYLRYLPDLSFVYDDSFDYGEKIDLLLRKIHGNG</sequence>
<dbReference type="HAMAP" id="MF_00003">
    <property type="entry name" value="RbfA"/>
    <property type="match status" value="1"/>
</dbReference>
<dbReference type="GO" id="GO:0005829">
    <property type="term" value="C:cytosol"/>
    <property type="evidence" value="ECO:0007669"/>
    <property type="project" value="TreeGrafter"/>
</dbReference>
<name>A0A1I4VM79_9BACT</name>
<comment type="similarity">
    <text evidence="2">Belongs to the RbfA family.</text>
</comment>
<protein>
    <recommendedName>
        <fullName evidence="2">Ribosome-binding factor A</fullName>
    </recommendedName>
</protein>
<dbReference type="InterPro" id="IPR015946">
    <property type="entry name" value="KH_dom-like_a/b"/>
</dbReference>
<accession>A0A1I4VM79</accession>
<gene>
    <name evidence="2" type="primary">rbfA</name>
    <name evidence="3" type="ORF">SAMN05660836_02356</name>
</gene>
<dbReference type="PANTHER" id="PTHR33515">
    <property type="entry name" value="RIBOSOME-BINDING FACTOR A, CHLOROPLASTIC-RELATED"/>
    <property type="match status" value="1"/>
</dbReference>
<comment type="function">
    <text evidence="2">One of several proteins that assist in the late maturation steps of the functional core of the 30S ribosomal subunit. Associates with free 30S ribosomal subunits (but not with 30S subunits that are part of 70S ribosomes or polysomes). Required for efficient processing of 16S rRNA. May interact with the 5'-terminal helix region of 16S rRNA.</text>
</comment>